<comment type="caution">
    <text evidence="2">The sequence shown here is derived from an EMBL/GenBank/DDBJ whole genome shotgun (WGS) entry which is preliminary data.</text>
</comment>
<accession>A0A369W7W7</accession>
<name>A0A369W7W7_9HYPH</name>
<dbReference type="RefSeq" id="WP_147275993.1">
    <property type="nucleotide sequence ID" value="NZ_QQNH01000003.1"/>
</dbReference>
<keyword evidence="3" id="KW-1185">Reference proteome</keyword>
<dbReference type="OrthoDB" id="8139648at2"/>
<proteinExistence type="predicted"/>
<organism evidence="2 3">
    <name type="scientific">Pelagibacterium lacus</name>
    <dbReference type="NCBI Taxonomy" id="2282655"/>
    <lineage>
        <taxon>Bacteria</taxon>
        <taxon>Pseudomonadati</taxon>
        <taxon>Pseudomonadota</taxon>
        <taxon>Alphaproteobacteria</taxon>
        <taxon>Hyphomicrobiales</taxon>
        <taxon>Devosiaceae</taxon>
        <taxon>Pelagibacterium</taxon>
    </lineage>
</organism>
<protein>
    <recommendedName>
        <fullName evidence="4">PetM family of cytochrome b6f complex subunit 7</fullName>
    </recommendedName>
</protein>
<dbReference type="AlphaFoldDB" id="A0A369W7W7"/>
<feature type="transmembrane region" description="Helical" evidence="1">
    <location>
        <begin position="73"/>
        <end position="92"/>
    </location>
</feature>
<dbReference type="EMBL" id="QQNH01000003">
    <property type="protein sequence ID" value="RDE09935.1"/>
    <property type="molecule type" value="Genomic_DNA"/>
</dbReference>
<keyword evidence="1" id="KW-1133">Transmembrane helix</keyword>
<evidence type="ECO:0000256" key="1">
    <source>
        <dbReference type="SAM" id="Phobius"/>
    </source>
</evidence>
<evidence type="ECO:0000313" key="2">
    <source>
        <dbReference type="EMBL" id="RDE09935.1"/>
    </source>
</evidence>
<gene>
    <name evidence="2" type="ORF">DVH29_03115</name>
</gene>
<evidence type="ECO:0000313" key="3">
    <source>
        <dbReference type="Proteomes" id="UP000253759"/>
    </source>
</evidence>
<keyword evidence="1" id="KW-0812">Transmembrane</keyword>
<reference evidence="3" key="1">
    <citation type="submission" date="2018-07" db="EMBL/GenBank/DDBJ databases">
        <authorList>
            <person name="Liu B.-T."/>
            <person name="Du Z."/>
        </authorList>
    </citation>
    <scope>NUCLEOTIDE SEQUENCE [LARGE SCALE GENOMIC DNA]</scope>
    <source>
        <strain evidence="3">XYN52</strain>
    </source>
</reference>
<sequence length="107" mass="11314">MRSLLKLISALCFAFALILLIADGTAMLAEDGFVATPLAATIGSILPGTLEALQLSVQQYTHPLLWDPGLTVVLSWPGWAVLGAVGLLLALIGRSRPAVNTLNIEDY</sequence>
<dbReference type="Proteomes" id="UP000253759">
    <property type="component" value="Unassembled WGS sequence"/>
</dbReference>
<keyword evidence="1" id="KW-0472">Membrane</keyword>
<evidence type="ECO:0008006" key="4">
    <source>
        <dbReference type="Google" id="ProtNLM"/>
    </source>
</evidence>